<dbReference type="Proteomes" id="UP000681967">
    <property type="component" value="Unassembled WGS sequence"/>
</dbReference>
<dbReference type="Proteomes" id="UP000663855">
    <property type="component" value="Unassembled WGS sequence"/>
</dbReference>
<dbReference type="EMBL" id="CAJNRG010001109">
    <property type="protein sequence ID" value="CAF2027422.1"/>
    <property type="molecule type" value="Genomic_DNA"/>
</dbReference>
<dbReference type="EMBL" id="CAJNRF010004007">
    <property type="protein sequence ID" value="CAF2055087.1"/>
    <property type="molecule type" value="Genomic_DNA"/>
</dbReference>
<dbReference type="EMBL" id="CAJOBG010000073">
    <property type="protein sequence ID" value="CAF3751464.1"/>
    <property type="molecule type" value="Genomic_DNA"/>
</dbReference>
<evidence type="ECO:0000313" key="5">
    <source>
        <dbReference type="EMBL" id="CAF3751464.1"/>
    </source>
</evidence>
<name>A0A816N5W0_9BILA</name>
<comment type="caution">
    <text evidence="2">The sequence shown here is derived from an EMBL/GenBank/DDBJ whole genome shotgun (WGS) entry which is preliminary data.</text>
</comment>
<evidence type="ECO:0000313" key="8">
    <source>
        <dbReference type="Proteomes" id="UP000663887"/>
    </source>
</evidence>
<accession>A0A816N5W0</accession>
<dbReference type="Proteomes" id="UP000663887">
    <property type="component" value="Unassembled WGS sequence"/>
</dbReference>
<organism evidence="2 8">
    <name type="scientific">Rotaria magnacalcarata</name>
    <dbReference type="NCBI Taxonomy" id="392030"/>
    <lineage>
        <taxon>Eukaryota</taxon>
        <taxon>Metazoa</taxon>
        <taxon>Spiralia</taxon>
        <taxon>Gnathifera</taxon>
        <taxon>Rotifera</taxon>
        <taxon>Eurotatoria</taxon>
        <taxon>Bdelloidea</taxon>
        <taxon>Philodinida</taxon>
        <taxon>Philodinidae</taxon>
        <taxon>Rotaria</taxon>
    </lineage>
</organism>
<dbReference type="Proteomes" id="UP000663856">
    <property type="component" value="Unassembled WGS sequence"/>
</dbReference>
<keyword evidence="7" id="KW-1185">Reference proteome</keyword>
<dbReference type="EMBL" id="CAJOBH010000031">
    <property type="protein sequence ID" value="CAF3751287.1"/>
    <property type="molecule type" value="Genomic_DNA"/>
</dbReference>
<evidence type="ECO:0000313" key="4">
    <source>
        <dbReference type="EMBL" id="CAF3751287.1"/>
    </source>
</evidence>
<proteinExistence type="predicted"/>
<evidence type="ECO:0000313" key="3">
    <source>
        <dbReference type="EMBL" id="CAF2055087.1"/>
    </source>
</evidence>
<dbReference type="Proteomes" id="UP000663842">
    <property type="component" value="Unassembled WGS sequence"/>
</dbReference>
<evidence type="ECO:0000313" key="7">
    <source>
        <dbReference type="Proteomes" id="UP000663866"/>
    </source>
</evidence>
<dbReference type="EMBL" id="CAJOBF010001351">
    <property type="protein sequence ID" value="CAF3941360.1"/>
    <property type="molecule type" value="Genomic_DNA"/>
</dbReference>
<dbReference type="EMBL" id="CAJNOV010016577">
    <property type="protein sequence ID" value="CAF1592830.1"/>
    <property type="molecule type" value="Genomic_DNA"/>
</dbReference>
<gene>
    <name evidence="4" type="ORF">BYL167_LOCUS345</name>
    <name evidence="1" type="ORF">CJN711_LOCUS34238</name>
    <name evidence="5" type="ORF">OVN521_LOCUS1156</name>
    <name evidence="6" type="ORF">UXM345_LOCUS12777</name>
    <name evidence="3" type="ORF">WKI299_LOCUS11038</name>
    <name evidence="2" type="ORF">XDN619_LOCUS4686</name>
</gene>
<dbReference type="AlphaFoldDB" id="A0A816N5W0"/>
<sequence>MSSTVANDLENKIIQWLNAHGNKIELNISEGSFQQLTPTIYAHTSPGIYISIGFKQPLQPGTVDLEELQQNFNYIALDKLPLLGLDVPSGWKVYPQTPMSSFDEGVRIDAYENHRLHLTISTRFFAIYGNKIEEHPIMDKPAEEGTYLQVRRDIEGFIKVNLPLMIE</sequence>
<evidence type="ECO:0000313" key="6">
    <source>
        <dbReference type="EMBL" id="CAF3941360.1"/>
    </source>
</evidence>
<evidence type="ECO:0000313" key="1">
    <source>
        <dbReference type="EMBL" id="CAF1592830.1"/>
    </source>
</evidence>
<evidence type="ECO:0000313" key="2">
    <source>
        <dbReference type="EMBL" id="CAF2027422.1"/>
    </source>
</evidence>
<protein>
    <submittedName>
        <fullName evidence="2">Uncharacterized protein</fullName>
    </submittedName>
</protein>
<dbReference type="Proteomes" id="UP000663866">
    <property type="component" value="Unassembled WGS sequence"/>
</dbReference>
<reference evidence="2" key="1">
    <citation type="submission" date="2021-02" db="EMBL/GenBank/DDBJ databases">
        <authorList>
            <person name="Nowell W R."/>
        </authorList>
    </citation>
    <scope>NUCLEOTIDE SEQUENCE</scope>
</reference>